<dbReference type="PANTHER" id="PTHR43798">
    <property type="entry name" value="MONOACYLGLYCEROL LIPASE"/>
    <property type="match status" value="1"/>
</dbReference>
<proteinExistence type="predicted"/>
<dbReference type="SUPFAM" id="SSF53474">
    <property type="entry name" value="alpha/beta-Hydrolases"/>
    <property type="match status" value="1"/>
</dbReference>
<dbReference type="RefSeq" id="WP_260559341.1">
    <property type="nucleotide sequence ID" value="NZ_BAABEC010000188.1"/>
</dbReference>
<dbReference type="Pfam" id="PF12697">
    <property type="entry name" value="Abhydrolase_6"/>
    <property type="match status" value="1"/>
</dbReference>
<organism evidence="3 4">
    <name type="scientific">Deinococcus rubellus</name>
    <dbReference type="NCBI Taxonomy" id="1889240"/>
    <lineage>
        <taxon>Bacteria</taxon>
        <taxon>Thermotogati</taxon>
        <taxon>Deinococcota</taxon>
        <taxon>Deinococci</taxon>
        <taxon>Deinococcales</taxon>
        <taxon>Deinococcaceae</taxon>
        <taxon>Deinococcus</taxon>
    </lineage>
</organism>
<sequence length="244" mass="26371">MRALLRSPLTVHTFRDGERTLRYTRQGAGPPIILIHGLSGSGQWWRFNAPALASAHEVLTLELLGVVGVQDAARLIVAWAESLELPPAAVIGHSMGGQIALYVTAFAPQRVCRLVLACASGLLHARWWKVALNLPRAGFSGRPRFMPVVLRDSLRTGLPNLYRSARDLLRDDVAALLPTLEVPTLVIWGSRDPLVPPKLGQQLAASLPQAHYVELPHAGHVVMVDQPRAFNAAVLAFLAGPGPA</sequence>
<evidence type="ECO:0000259" key="2">
    <source>
        <dbReference type="Pfam" id="PF12697"/>
    </source>
</evidence>
<dbReference type="EMBL" id="CP104213">
    <property type="protein sequence ID" value="UWX63048.1"/>
    <property type="molecule type" value="Genomic_DNA"/>
</dbReference>
<accession>A0ABY5YDF5</accession>
<keyword evidence="4" id="KW-1185">Reference proteome</keyword>
<name>A0ABY5YDF5_9DEIO</name>
<dbReference type="Proteomes" id="UP001060261">
    <property type="component" value="Chromosome"/>
</dbReference>
<reference evidence="3" key="1">
    <citation type="submission" date="2022-09" db="EMBL/GenBank/DDBJ databases">
        <title>genome sequence of Deinococcus rubellus.</title>
        <authorList>
            <person name="Srinivasan S."/>
        </authorList>
    </citation>
    <scope>NUCLEOTIDE SEQUENCE</scope>
    <source>
        <strain evidence="3">Ant6</strain>
    </source>
</reference>
<dbReference type="Gene3D" id="3.40.50.1820">
    <property type="entry name" value="alpha/beta hydrolase"/>
    <property type="match status" value="1"/>
</dbReference>
<protein>
    <submittedName>
        <fullName evidence="3">Alpha/beta fold hydrolase</fullName>
    </submittedName>
</protein>
<feature type="domain" description="AB hydrolase-1" evidence="2">
    <location>
        <begin position="32"/>
        <end position="233"/>
    </location>
</feature>
<dbReference type="InterPro" id="IPR029058">
    <property type="entry name" value="AB_hydrolase_fold"/>
</dbReference>
<dbReference type="GO" id="GO:0016787">
    <property type="term" value="F:hydrolase activity"/>
    <property type="evidence" value="ECO:0007669"/>
    <property type="project" value="UniProtKB-KW"/>
</dbReference>
<gene>
    <name evidence="3" type="ORF">N0D28_09770</name>
</gene>
<keyword evidence="1 3" id="KW-0378">Hydrolase</keyword>
<dbReference type="InterPro" id="IPR050266">
    <property type="entry name" value="AB_hydrolase_sf"/>
</dbReference>
<evidence type="ECO:0000313" key="4">
    <source>
        <dbReference type="Proteomes" id="UP001060261"/>
    </source>
</evidence>
<dbReference type="InterPro" id="IPR000073">
    <property type="entry name" value="AB_hydrolase_1"/>
</dbReference>
<evidence type="ECO:0000256" key="1">
    <source>
        <dbReference type="ARBA" id="ARBA00022801"/>
    </source>
</evidence>
<evidence type="ECO:0000313" key="3">
    <source>
        <dbReference type="EMBL" id="UWX63048.1"/>
    </source>
</evidence>
<dbReference type="PANTHER" id="PTHR43798:SF31">
    <property type="entry name" value="AB HYDROLASE SUPERFAMILY PROTEIN YCLE"/>
    <property type="match status" value="1"/>
</dbReference>